<dbReference type="EC" id="3.1.1.-" evidence="3"/>
<dbReference type="PROSITE" id="PS00122">
    <property type="entry name" value="CARBOXYLESTERASE_B_1"/>
    <property type="match status" value="1"/>
</dbReference>
<evidence type="ECO:0000256" key="3">
    <source>
        <dbReference type="RuleBase" id="RU361235"/>
    </source>
</evidence>
<name>A0ABT5IF32_9CAUL</name>
<dbReference type="InterPro" id="IPR002018">
    <property type="entry name" value="CarbesteraseB"/>
</dbReference>
<comment type="similarity">
    <text evidence="1 3">Belongs to the type-B carboxylesterase/lipase family.</text>
</comment>
<dbReference type="Pfam" id="PF00135">
    <property type="entry name" value="COesterase"/>
    <property type="match status" value="1"/>
</dbReference>
<keyword evidence="3" id="KW-0732">Signal</keyword>
<protein>
    <recommendedName>
        <fullName evidence="3">Carboxylic ester hydrolase</fullName>
        <ecNumber evidence="3">3.1.1.-</ecNumber>
    </recommendedName>
</protein>
<evidence type="ECO:0000256" key="1">
    <source>
        <dbReference type="ARBA" id="ARBA00005964"/>
    </source>
</evidence>
<dbReference type="InterPro" id="IPR050309">
    <property type="entry name" value="Type-B_Carboxylest/Lipase"/>
</dbReference>
<evidence type="ECO:0000313" key="5">
    <source>
        <dbReference type="EMBL" id="MDC7694803.1"/>
    </source>
</evidence>
<evidence type="ECO:0000256" key="2">
    <source>
        <dbReference type="ARBA" id="ARBA00022801"/>
    </source>
</evidence>
<dbReference type="InterPro" id="IPR029058">
    <property type="entry name" value="AB_hydrolase_fold"/>
</dbReference>
<feature type="chain" id="PRO_5044977185" description="Carboxylic ester hydrolase" evidence="3">
    <location>
        <begin position="19"/>
        <end position="489"/>
    </location>
</feature>
<reference evidence="5 6" key="1">
    <citation type="submission" date="2023-01" db="EMBL/GenBank/DDBJ databases">
        <title>Novel species of the genus Asticcacaulis isolated from rivers.</title>
        <authorList>
            <person name="Lu H."/>
        </authorList>
    </citation>
    <scope>NUCLEOTIDE SEQUENCE [LARGE SCALE GENOMIC DNA]</scope>
    <source>
        <strain evidence="5 6">DXS10W</strain>
    </source>
</reference>
<keyword evidence="2 3" id="KW-0378">Hydrolase</keyword>
<dbReference type="SUPFAM" id="SSF53474">
    <property type="entry name" value="alpha/beta-Hydrolases"/>
    <property type="match status" value="1"/>
</dbReference>
<dbReference type="EMBL" id="JAQQKW010000005">
    <property type="protein sequence ID" value="MDC7694803.1"/>
    <property type="molecule type" value="Genomic_DNA"/>
</dbReference>
<keyword evidence="6" id="KW-1185">Reference proteome</keyword>
<evidence type="ECO:0000313" key="6">
    <source>
        <dbReference type="Proteomes" id="UP001216595"/>
    </source>
</evidence>
<comment type="caution">
    <text evidence="5">The sequence shown here is derived from an EMBL/GenBank/DDBJ whole genome shotgun (WGS) entry which is preliminary data.</text>
</comment>
<evidence type="ECO:0000259" key="4">
    <source>
        <dbReference type="Pfam" id="PF00135"/>
    </source>
</evidence>
<dbReference type="RefSeq" id="WP_272741503.1">
    <property type="nucleotide sequence ID" value="NZ_JAQQKW010000005.1"/>
</dbReference>
<gene>
    <name evidence="5" type="ORF">PQU94_10970</name>
</gene>
<sequence>MKRIMFAIGLLLATPARAQDVPLVHLPQGDLRGQTQDGISRFKAIPFAAPPVAEARWTAPRPPQPWTGVRDATESAPACAQVSYGWNDKAAQRASEDCLYLEVATPALKPAHPLPVMVFIHGGGNRAGDGGGTIYSALPSQGVVLVSIQYRLGIFGFLSHPALSAEQGGASGNYALMDQIAALTWVRDHIAAFGGDPGNVTLFGHSAGAQDVGLLLAAPKARGLFHKAILQSGTPQFGLPPRTLTQNEALGTTLAKGFSGAKPDSAAALSDLRHAPASALLTAAEKLDSPIDDDSFIWLQPTVDGRVLPRAPEEVFRAGEGAKIPVIIGVSARELGLYGDVATRIREAFGPHGEAAINIYKKGPDPVTGPPDLTLATDLAFRCPADWLARQRTAKGGQVWLYQLEVNRPADQPVHHGSELTFVFNRRPAGEGAGWPDLGARWVRFAREGTPGDDWPTYGSKARSLRFTAAGPQAAMALRGPLCGWLDRP</sequence>
<dbReference type="InterPro" id="IPR019826">
    <property type="entry name" value="Carboxylesterase_B_AS"/>
</dbReference>
<dbReference type="PANTHER" id="PTHR11559">
    <property type="entry name" value="CARBOXYLESTERASE"/>
    <property type="match status" value="1"/>
</dbReference>
<organism evidence="5 6">
    <name type="scientific">Asticcacaulis currens</name>
    <dbReference type="NCBI Taxonomy" id="2984210"/>
    <lineage>
        <taxon>Bacteria</taxon>
        <taxon>Pseudomonadati</taxon>
        <taxon>Pseudomonadota</taxon>
        <taxon>Alphaproteobacteria</taxon>
        <taxon>Caulobacterales</taxon>
        <taxon>Caulobacteraceae</taxon>
        <taxon>Asticcacaulis</taxon>
    </lineage>
</organism>
<accession>A0ABT5IF32</accession>
<feature type="domain" description="Carboxylesterase type B" evidence="4">
    <location>
        <begin position="22"/>
        <end position="337"/>
    </location>
</feature>
<feature type="signal peptide" evidence="3">
    <location>
        <begin position="1"/>
        <end position="18"/>
    </location>
</feature>
<proteinExistence type="inferred from homology"/>
<dbReference type="Gene3D" id="3.40.50.1820">
    <property type="entry name" value="alpha/beta hydrolase"/>
    <property type="match status" value="1"/>
</dbReference>
<dbReference type="Proteomes" id="UP001216595">
    <property type="component" value="Unassembled WGS sequence"/>
</dbReference>